<dbReference type="KEGG" id="fek:C1H87_11515"/>
<dbReference type="OrthoDB" id="767251at2"/>
<gene>
    <name evidence="3" type="ORF">C1H87_11515</name>
</gene>
<protein>
    <submittedName>
        <fullName evidence="3">Cytochrome C biogenesis protein</fullName>
    </submittedName>
</protein>
<keyword evidence="1" id="KW-0732">Signal</keyword>
<proteinExistence type="predicted"/>
<name>A0A2K9PQI0_9FLAO</name>
<evidence type="ECO:0000313" key="4">
    <source>
        <dbReference type="Proteomes" id="UP000235826"/>
    </source>
</evidence>
<evidence type="ECO:0000259" key="2">
    <source>
        <dbReference type="Pfam" id="PF11412"/>
    </source>
</evidence>
<feature type="signal peptide" evidence="1">
    <location>
        <begin position="1"/>
        <end position="19"/>
    </location>
</feature>
<sequence length="146" mass="16697">MKKILVLVFLISSMSYSQILDPVKWSTSIKKVSNLEYDVIIKASIKPKYHLYSLKVPKGGPLPTVFIFEDSEDYELVGKMTEDKGHTAFDPVFELNVKYFENVASFKQRIKLKSKKALKVIGEIEYMTCNEESCVPGYDDFEIAIP</sequence>
<dbReference type="InterPro" id="IPR028250">
    <property type="entry name" value="DsbDN"/>
</dbReference>
<dbReference type="RefSeq" id="WP_102755954.1">
    <property type="nucleotide sequence ID" value="NZ_CP025791.1"/>
</dbReference>
<evidence type="ECO:0000256" key="1">
    <source>
        <dbReference type="SAM" id="SignalP"/>
    </source>
</evidence>
<dbReference type="InterPro" id="IPR036929">
    <property type="entry name" value="DsbDN_sf"/>
</dbReference>
<dbReference type="Gene3D" id="2.60.40.1250">
    <property type="entry name" value="Thiol:disulfide interchange protein DsbD, N-terminal domain"/>
    <property type="match status" value="1"/>
</dbReference>
<dbReference type="EMBL" id="CP025791">
    <property type="protein sequence ID" value="AUP79299.1"/>
    <property type="molecule type" value="Genomic_DNA"/>
</dbReference>
<feature type="chain" id="PRO_5014610212" evidence="1">
    <location>
        <begin position="20"/>
        <end position="146"/>
    </location>
</feature>
<dbReference type="AlphaFoldDB" id="A0A2K9PQI0"/>
<keyword evidence="4" id="KW-1185">Reference proteome</keyword>
<feature type="domain" description="Thiol:disulfide interchange protein DsbD N-terminal" evidence="2">
    <location>
        <begin position="38"/>
        <end position="141"/>
    </location>
</feature>
<dbReference type="Pfam" id="PF11412">
    <property type="entry name" value="DsbD_N"/>
    <property type="match status" value="1"/>
</dbReference>
<organism evidence="3 4">
    <name type="scientific">Flavivirga eckloniae</name>
    <dbReference type="NCBI Taxonomy" id="1803846"/>
    <lineage>
        <taxon>Bacteria</taxon>
        <taxon>Pseudomonadati</taxon>
        <taxon>Bacteroidota</taxon>
        <taxon>Flavobacteriia</taxon>
        <taxon>Flavobacteriales</taxon>
        <taxon>Flavobacteriaceae</taxon>
        <taxon>Flavivirga</taxon>
    </lineage>
</organism>
<reference evidence="3 4" key="1">
    <citation type="submission" date="2018-01" db="EMBL/GenBank/DDBJ databases">
        <title>Complete genome sequence of Flavivirga eckloniae ECD14 isolated from seaweed Ecklonia cava.</title>
        <authorList>
            <person name="Lee J.H."/>
            <person name="Baik K.S."/>
            <person name="Seong C.N."/>
        </authorList>
    </citation>
    <scope>NUCLEOTIDE SEQUENCE [LARGE SCALE GENOMIC DNA]</scope>
    <source>
        <strain evidence="3 4">ECD14</strain>
    </source>
</reference>
<evidence type="ECO:0000313" key="3">
    <source>
        <dbReference type="EMBL" id="AUP79299.1"/>
    </source>
</evidence>
<dbReference type="Proteomes" id="UP000235826">
    <property type="component" value="Chromosome"/>
</dbReference>
<accession>A0A2K9PQI0</accession>